<gene>
    <name evidence="2" type="ORF">Lepil_2611</name>
</gene>
<accession>H2CL40</accession>
<dbReference type="RefSeq" id="WP_002773032.1">
    <property type="nucleotide sequence ID" value="NZ_JH597773.1"/>
</dbReference>
<proteinExistence type="predicted"/>
<reference evidence="2 3" key="1">
    <citation type="submission" date="2011-10" db="EMBL/GenBank/DDBJ databases">
        <title>The Improved High-Quality Draft genome of Leptonema illini DSM 21528.</title>
        <authorList>
            <consortium name="US DOE Joint Genome Institute (JGI-PGF)"/>
            <person name="Lucas S."/>
            <person name="Copeland A."/>
            <person name="Lapidus A."/>
            <person name="Glavina del Rio T."/>
            <person name="Dalin E."/>
            <person name="Tice H."/>
            <person name="Bruce D."/>
            <person name="Goodwin L."/>
            <person name="Pitluck S."/>
            <person name="Peters L."/>
            <person name="Mikhailova N."/>
            <person name="Held B."/>
            <person name="Kyrpides N."/>
            <person name="Mavromatis K."/>
            <person name="Ivanova N."/>
            <person name="Markowitz V."/>
            <person name="Cheng J.-F."/>
            <person name="Hugenholtz P."/>
            <person name="Woyke T."/>
            <person name="Wu D."/>
            <person name="Gronow S."/>
            <person name="Wellnitz S."/>
            <person name="Brambilla E.-M."/>
            <person name="Klenk H.-P."/>
            <person name="Eisen J.A."/>
        </authorList>
    </citation>
    <scope>NUCLEOTIDE SEQUENCE [LARGE SCALE GENOMIC DNA]</scope>
    <source>
        <strain evidence="2 3">DSM 21528</strain>
    </source>
</reference>
<feature type="compositionally biased region" description="Basic residues" evidence="1">
    <location>
        <begin position="23"/>
        <end position="34"/>
    </location>
</feature>
<dbReference type="EMBL" id="JH597773">
    <property type="protein sequence ID" value="EHQ07284.1"/>
    <property type="molecule type" value="Genomic_DNA"/>
</dbReference>
<evidence type="ECO:0000313" key="2">
    <source>
        <dbReference type="EMBL" id="EHQ07284.1"/>
    </source>
</evidence>
<keyword evidence="3" id="KW-1185">Reference proteome</keyword>
<dbReference type="Proteomes" id="UP000005737">
    <property type="component" value="Unassembled WGS sequence"/>
</dbReference>
<protein>
    <submittedName>
        <fullName evidence="2">Uncharacterized protein</fullName>
    </submittedName>
</protein>
<feature type="region of interest" description="Disordered" evidence="1">
    <location>
        <begin position="15"/>
        <end position="34"/>
    </location>
</feature>
<dbReference type="HOGENOM" id="CLU_2862347_0_0_12"/>
<evidence type="ECO:0000313" key="3">
    <source>
        <dbReference type="Proteomes" id="UP000005737"/>
    </source>
</evidence>
<sequence length="64" mass="7155">MKKETLKAVKSVAGKLQPVPPPKTHKNKKEYRRHEKHRVAFRNESGPFYLSGGSDGCLSSNNCS</sequence>
<dbReference type="STRING" id="183.GCA_002009735_03780"/>
<dbReference type="AlphaFoldDB" id="H2CL40"/>
<name>H2CL40_9LEPT</name>
<organism evidence="2 3">
    <name type="scientific">Leptonema illini DSM 21528</name>
    <dbReference type="NCBI Taxonomy" id="929563"/>
    <lineage>
        <taxon>Bacteria</taxon>
        <taxon>Pseudomonadati</taxon>
        <taxon>Spirochaetota</taxon>
        <taxon>Spirochaetia</taxon>
        <taxon>Leptospirales</taxon>
        <taxon>Leptospiraceae</taxon>
        <taxon>Leptonema</taxon>
    </lineage>
</organism>
<evidence type="ECO:0000256" key="1">
    <source>
        <dbReference type="SAM" id="MobiDB-lite"/>
    </source>
</evidence>